<dbReference type="RefSeq" id="WP_091545572.1">
    <property type="nucleotide sequence ID" value="NZ_FONY01000020.1"/>
</dbReference>
<evidence type="ECO:0000259" key="2">
    <source>
        <dbReference type="Pfam" id="PF13354"/>
    </source>
</evidence>
<dbReference type="GO" id="GO:0030655">
    <property type="term" value="P:beta-lactam antibiotic catabolic process"/>
    <property type="evidence" value="ECO:0007669"/>
    <property type="project" value="InterPro"/>
</dbReference>
<evidence type="ECO:0000313" key="3">
    <source>
        <dbReference type="EMBL" id="SFF20934.1"/>
    </source>
</evidence>
<dbReference type="AlphaFoldDB" id="A0A1I2GSM0"/>
<protein>
    <submittedName>
        <fullName evidence="3">Beta-lactamase enzyme family protein</fullName>
    </submittedName>
</protein>
<dbReference type="EMBL" id="FONY01000020">
    <property type="protein sequence ID" value="SFF20934.1"/>
    <property type="molecule type" value="Genomic_DNA"/>
</dbReference>
<dbReference type="Proteomes" id="UP000199513">
    <property type="component" value="Unassembled WGS sequence"/>
</dbReference>
<dbReference type="InterPro" id="IPR012338">
    <property type="entry name" value="Beta-lactam/transpept-like"/>
</dbReference>
<feature type="signal peptide" evidence="1">
    <location>
        <begin position="1"/>
        <end position="19"/>
    </location>
</feature>
<keyword evidence="4" id="KW-1185">Reference proteome</keyword>
<sequence length="416" mass="49367">MKKILLLNFFLFQFFFAFCQTKKIDTQFLEQLLQNNKNFFAKVLQNPAKYQIQIIYSQIDRDENNLPSFKDFHYRVDKSFYFYPASTVKMPAAFLALEKLNELNIKGLNKYSRMKIDSGYTGQTKVVYDSSAKDYSPSIAHYIKKLFAVSDNDAFNRLYEFLGQEYLNEKLYQKGFQDLRITHRLSIGDGGERAKYTNPMSFYEGENEIYRQPMAYNKKSYPFKLKNQITGKGFIRQNELVNQPMDFTNSNYISLENLHEILKAVMFPEITPENQRFNLSEEDYRFLYQSLSILPRECDYPDYKKDTTYNDYYVKFLMYGDGKKKVEPEKIRIFNKVGNAYGYLIDTAYIVDFENQIEFMLSAVIHVNENQIFNDGVYEYDGIGYPFLANLGRVIYEHELKRKRSHKPNLQKYKVH</sequence>
<dbReference type="Pfam" id="PF13354">
    <property type="entry name" value="Beta-lactamase2"/>
    <property type="match status" value="1"/>
</dbReference>
<dbReference type="SUPFAM" id="SSF56601">
    <property type="entry name" value="beta-lactamase/transpeptidase-like"/>
    <property type="match status" value="1"/>
</dbReference>
<keyword evidence="1" id="KW-0732">Signal</keyword>
<accession>A0A1I2GSM0</accession>
<feature type="domain" description="Beta-lactamase class A catalytic" evidence="2">
    <location>
        <begin position="75"/>
        <end position="349"/>
    </location>
</feature>
<organism evidence="3 4">
    <name type="scientific">Thermoflexibacter ruber</name>
    <dbReference type="NCBI Taxonomy" id="1003"/>
    <lineage>
        <taxon>Bacteria</taxon>
        <taxon>Pseudomonadati</taxon>
        <taxon>Bacteroidota</taxon>
        <taxon>Cytophagia</taxon>
        <taxon>Cytophagales</taxon>
        <taxon>Thermoflexibacteraceae</taxon>
        <taxon>Thermoflexibacter</taxon>
    </lineage>
</organism>
<proteinExistence type="predicted"/>
<dbReference type="InterPro" id="IPR045155">
    <property type="entry name" value="Beta-lactam_cat"/>
</dbReference>
<dbReference type="OrthoDB" id="1884322at2"/>
<reference evidence="3 4" key="1">
    <citation type="submission" date="2016-10" db="EMBL/GenBank/DDBJ databases">
        <authorList>
            <person name="de Groot N.N."/>
        </authorList>
    </citation>
    <scope>NUCLEOTIDE SEQUENCE [LARGE SCALE GENOMIC DNA]</scope>
    <source>
        <strain>GEY</strain>
        <strain evidence="4">DSM 9560</strain>
    </source>
</reference>
<evidence type="ECO:0000256" key="1">
    <source>
        <dbReference type="SAM" id="SignalP"/>
    </source>
</evidence>
<gene>
    <name evidence="3" type="ORF">SAMN04488541_102030</name>
</gene>
<dbReference type="InterPro" id="IPR011992">
    <property type="entry name" value="EF-hand-dom_pair"/>
</dbReference>
<dbReference type="Gene3D" id="3.40.710.10">
    <property type="entry name" value="DD-peptidase/beta-lactamase superfamily"/>
    <property type="match status" value="1"/>
</dbReference>
<name>A0A1I2GSM0_9BACT</name>
<dbReference type="STRING" id="1003.SAMN04488541_102030"/>
<dbReference type="GO" id="GO:0008800">
    <property type="term" value="F:beta-lactamase activity"/>
    <property type="evidence" value="ECO:0007669"/>
    <property type="project" value="InterPro"/>
</dbReference>
<dbReference type="SUPFAM" id="SSF47473">
    <property type="entry name" value="EF-hand"/>
    <property type="match status" value="1"/>
</dbReference>
<evidence type="ECO:0000313" key="4">
    <source>
        <dbReference type="Proteomes" id="UP000199513"/>
    </source>
</evidence>
<feature type="chain" id="PRO_5011744461" evidence="1">
    <location>
        <begin position="20"/>
        <end position="416"/>
    </location>
</feature>